<feature type="region of interest" description="Disordered" evidence="2">
    <location>
        <begin position="302"/>
        <end position="332"/>
    </location>
</feature>
<dbReference type="AlphaFoldDB" id="A0A8R1HP20"/>
<organism evidence="3 4">
    <name type="scientific">Caenorhabditis japonica</name>
    <dbReference type="NCBI Taxonomy" id="281687"/>
    <lineage>
        <taxon>Eukaryota</taxon>
        <taxon>Metazoa</taxon>
        <taxon>Ecdysozoa</taxon>
        <taxon>Nematoda</taxon>
        <taxon>Chromadorea</taxon>
        <taxon>Rhabditida</taxon>
        <taxon>Rhabditina</taxon>
        <taxon>Rhabditomorpha</taxon>
        <taxon>Rhabditoidea</taxon>
        <taxon>Rhabditidae</taxon>
        <taxon>Peloderinae</taxon>
        <taxon>Caenorhabditis</taxon>
    </lineage>
</organism>
<dbReference type="EnsemblMetazoa" id="CJA07551.1">
    <property type="protein sequence ID" value="CJA07551.1"/>
    <property type="gene ID" value="WBGene00126755"/>
</dbReference>
<proteinExistence type="predicted"/>
<dbReference type="GO" id="GO:0005814">
    <property type="term" value="C:centriole"/>
    <property type="evidence" value="ECO:0007669"/>
    <property type="project" value="EnsemblMetazoa"/>
</dbReference>
<accession>A0A8R1HP20</accession>
<name>A0A8R1HP20_CAEJA</name>
<evidence type="ECO:0000256" key="2">
    <source>
        <dbReference type="SAM" id="MobiDB-lite"/>
    </source>
</evidence>
<dbReference type="GO" id="GO:0045185">
    <property type="term" value="P:maintenance of protein location"/>
    <property type="evidence" value="ECO:0007669"/>
    <property type="project" value="EnsemblMetazoa"/>
</dbReference>
<reference evidence="3" key="2">
    <citation type="submission" date="2022-06" db="UniProtKB">
        <authorList>
            <consortium name="EnsemblMetazoa"/>
        </authorList>
    </citation>
    <scope>IDENTIFICATION</scope>
    <source>
        <strain evidence="3">DF5081</strain>
    </source>
</reference>
<evidence type="ECO:0000313" key="3">
    <source>
        <dbReference type="EnsemblMetazoa" id="CJA07551.1"/>
    </source>
</evidence>
<dbReference type="GO" id="GO:0007099">
    <property type="term" value="P:centriole replication"/>
    <property type="evidence" value="ECO:0007669"/>
    <property type="project" value="EnsemblMetazoa"/>
</dbReference>
<evidence type="ECO:0000313" key="4">
    <source>
        <dbReference type="Proteomes" id="UP000005237"/>
    </source>
</evidence>
<feature type="region of interest" description="Disordered" evidence="2">
    <location>
        <begin position="1"/>
        <end position="23"/>
    </location>
</feature>
<keyword evidence="1" id="KW-0175">Coiled coil</keyword>
<reference evidence="4" key="1">
    <citation type="submission" date="2010-08" db="EMBL/GenBank/DDBJ databases">
        <authorList>
            <consortium name="Caenorhabditis japonica Sequencing Consortium"/>
            <person name="Wilson R.K."/>
        </authorList>
    </citation>
    <scope>NUCLEOTIDE SEQUENCE [LARGE SCALE GENOMIC DNA]</scope>
    <source>
        <strain evidence="4">DF5081</strain>
    </source>
</reference>
<feature type="coiled-coil region" evidence="1">
    <location>
        <begin position="82"/>
        <end position="298"/>
    </location>
</feature>
<keyword evidence="4" id="KW-1185">Reference proteome</keyword>
<dbReference type="Proteomes" id="UP000005237">
    <property type="component" value="Unassembled WGS sequence"/>
</dbReference>
<evidence type="ECO:0000256" key="1">
    <source>
        <dbReference type="SAM" id="Coils"/>
    </source>
</evidence>
<feature type="compositionally biased region" description="Polar residues" evidence="2">
    <location>
        <begin position="1"/>
        <end position="15"/>
    </location>
</feature>
<protein>
    <submittedName>
        <fullName evidence="3">Uncharacterized protein</fullName>
    </submittedName>
</protein>
<sequence>MCSVSLTPSSYTSDLSAPIGASTPIVMHSEPPYPLETPFPLETPRPPPRVAQSEAQTGISLVQLQNRLPAAPPPLPPAKPMAPQLLRNSQKENRRLQALQSEHHYDQPTFPRVNNKTTPPNTRAIRNLMIQLRDATAHVDFAEEQLRKFKKELLARYTERKKQLEDHHETARKELEEQFQQKVDTVLEDVRLEKDRMQRERRDLERDRKLLQKGEGERFRETSRMIDELKKKNENLATQNSKLRLECRSKEDKIKKRGEENEKLTKENERLKKNTTTLERTVRQMRVEREKKEREEQMFAQAAFHRKGKSTQKPYIAVEPPPKSTRGRSVSWADTPEETLDTIPETMKPVERHPGCTIYRDSLGETTRVTRTPENGFMFEYSNGDRRWATARNSVTWYQFAADGTIIIDLVHADISFIYCFKRQLELRRPNNNITLISFNRADIRTELMCHGGEGYHYAELFDRSGTMVQRDFVGADIVKKYKSGDTLSFRNCESRCVSIAKFDDFELIEPEFRMRYFEGTAIVGKLFGRKGMGERTLRWQIDPHTGQGTMEAVESMLVNGVAQKTHVFEWSGPPSF</sequence>